<keyword evidence="1 3" id="KW-0963">Cytoplasm</keyword>
<dbReference type="OrthoDB" id="9805006at2"/>
<dbReference type="EMBL" id="CP014699">
    <property type="protein sequence ID" value="AND78748.1"/>
    <property type="molecule type" value="Genomic_DNA"/>
</dbReference>
<keyword evidence="2 3" id="KW-0690">Ribosome biogenesis</keyword>
<evidence type="ECO:0000259" key="5">
    <source>
        <dbReference type="Pfam" id="PF17384"/>
    </source>
</evidence>
<protein>
    <recommendedName>
        <fullName evidence="3">Ribosome maturation factor RimP</fullName>
    </recommendedName>
</protein>
<organism evidence="6 7">
    <name type="scientific">Streptococcus pantholopis</name>
    <dbReference type="NCBI Taxonomy" id="1811193"/>
    <lineage>
        <taxon>Bacteria</taxon>
        <taxon>Bacillati</taxon>
        <taxon>Bacillota</taxon>
        <taxon>Bacilli</taxon>
        <taxon>Lactobacillales</taxon>
        <taxon>Streptococcaceae</taxon>
        <taxon>Streptococcus</taxon>
    </lineage>
</organism>
<dbReference type="CDD" id="cd01734">
    <property type="entry name" value="YlxS_C"/>
    <property type="match status" value="1"/>
</dbReference>
<feature type="domain" description="Ribosome maturation factor RimP C-terminal" evidence="5">
    <location>
        <begin position="88"/>
        <end position="157"/>
    </location>
</feature>
<evidence type="ECO:0000256" key="3">
    <source>
        <dbReference type="HAMAP-Rule" id="MF_01077"/>
    </source>
</evidence>
<dbReference type="InterPro" id="IPR028989">
    <property type="entry name" value="RimP_N"/>
</dbReference>
<dbReference type="Pfam" id="PF02576">
    <property type="entry name" value="RimP_N"/>
    <property type="match status" value="1"/>
</dbReference>
<dbReference type="PANTHER" id="PTHR33867:SF1">
    <property type="entry name" value="RIBOSOME MATURATION FACTOR RIMP"/>
    <property type="match status" value="1"/>
</dbReference>
<evidence type="ECO:0000259" key="4">
    <source>
        <dbReference type="Pfam" id="PF02576"/>
    </source>
</evidence>
<dbReference type="GO" id="GO:0000028">
    <property type="term" value="P:ribosomal small subunit assembly"/>
    <property type="evidence" value="ECO:0007669"/>
    <property type="project" value="TreeGrafter"/>
</dbReference>
<dbReference type="KEGG" id="spat:A0O21_01230"/>
<comment type="function">
    <text evidence="3">Required for maturation of 30S ribosomal subunits.</text>
</comment>
<dbReference type="AlphaFoldDB" id="A0A172Q5M5"/>
<comment type="subcellular location">
    <subcellularLocation>
        <location evidence="3">Cytoplasm</location>
    </subcellularLocation>
</comment>
<reference evidence="6 7" key="1">
    <citation type="journal article" date="2016" name="Int. J. Syst. Evol. Microbiol.">
        <title>Streptococcuspantholopis sp. nov., isolated from faeces of the Tibetan antelope (Pantholops hodgsonii).</title>
        <authorList>
            <person name="Bai X."/>
            <person name="Xiong Y."/>
            <person name="Lu S."/>
            <person name="Jin D."/>
            <person name="Lai X."/>
            <person name="Yang J."/>
            <person name="Niu L."/>
            <person name="Hu S."/>
            <person name="Meng X."/>
            <person name="Pu J."/>
            <person name="Ye C."/>
            <person name="Xu J."/>
        </authorList>
    </citation>
    <scope>NUCLEOTIDE SEQUENCE [LARGE SCALE GENOMIC DNA]</scope>
    <source>
        <strain evidence="6 7">TA 26</strain>
    </source>
</reference>
<dbReference type="GO" id="GO:0005829">
    <property type="term" value="C:cytosol"/>
    <property type="evidence" value="ECO:0007669"/>
    <property type="project" value="TreeGrafter"/>
</dbReference>
<comment type="similarity">
    <text evidence="3">Belongs to the RimP family.</text>
</comment>
<proteinExistence type="inferred from homology"/>
<dbReference type="SUPFAM" id="SSF75420">
    <property type="entry name" value="YhbC-like, N-terminal domain"/>
    <property type="match status" value="1"/>
</dbReference>
<dbReference type="NCBIfam" id="NF000928">
    <property type="entry name" value="PRK00092.1-2"/>
    <property type="match status" value="1"/>
</dbReference>
<dbReference type="HAMAP" id="MF_01077">
    <property type="entry name" value="RimP"/>
    <property type="match status" value="1"/>
</dbReference>
<dbReference type="Pfam" id="PF17384">
    <property type="entry name" value="DUF150_C"/>
    <property type="match status" value="1"/>
</dbReference>
<gene>
    <name evidence="3" type="primary">rimP</name>
    <name evidence="6" type="ORF">A0O21_01230</name>
</gene>
<accession>A0A172Q5M5</accession>
<dbReference type="Gene3D" id="3.30.300.70">
    <property type="entry name" value="RimP-like superfamily, N-terminal"/>
    <property type="match status" value="1"/>
</dbReference>
<dbReference type="Gene3D" id="2.30.30.180">
    <property type="entry name" value="Ribosome maturation factor RimP, C-terminal domain"/>
    <property type="match status" value="1"/>
</dbReference>
<evidence type="ECO:0000313" key="7">
    <source>
        <dbReference type="Proteomes" id="UP000077317"/>
    </source>
</evidence>
<evidence type="ECO:0000256" key="1">
    <source>
        <dbReference type="ARBA" id="ARBA00022490"/>
    </source>
</evidence>
<feature type="domain" description="Ribosome maturation factor RimP N-terminal" evidence="4">
    <location>
        <begin position="13"/>
        <end position="85"/>
    </location>
</feature>
<dbReference type="InterPro" id="IPR003728">
    <property type="entry name" value="Ribosome_maturation_RimP"/>
</dbReference>
<dbReference type="InterPro" id="IPR028998">
    <property type="entry name" value="RimP_C"/>
</dbReference>
<dbReference type="PANTHER" id="PTHR33867">
    <property type="entry name" value="RIBOSOME MATURATION FACTOR RIMP"/>
    <property type="match status" value="1"/>
</dbReference>
<name>A0A172Q5M5_9STRE</name>
<dbReference type="GO" id="GO:0006412">
    <property type="term" value="P:translation"/>
    <property type="evidence" value="ECO:0007669"/>
    <property type="project" value="TreeGrafter"/>
</dbReference>
<reference evidence="7" key="2">
    <citation type="submission" date="2016-03" db="EMBL/GenBank/DDBJ databases">
        <title>Streptococcus antelopensis sp. nov., isolated from the feces of the Tibetan antelope (Pantholops hodgsonii) in Hoh Xil National Nature Reserve, Qinghai, China.</title>
        <authorList>
            <person name="Bai X."/>
        </authorList>
    </citation>
    <scope>NUCLEOTIDE SEQUENCE [LARGE SCALE GENOMIC DNA]</scope>
    <source>
        <strain evidence="7">TA 26</strain>
    </source>
</reference>
<keyword evidence="7" id="KW-1185">Reference proteome</keyword>
<sequence>MANHIVERVTERIAPVIEDPFVLVDVEYEKKGGDYILSILVDKPGGITVDDTAELTDIISPLLDTIEPDPFPERYLLEVSSPGLERPLKTAASLAEAVGSYINVSLYKPIDKVKHFEGDLLAFDGQVLTLMFMDKGQEKTVDIPYQTVAKARLAVKF</sequence>
<dbReference type="SUPFAM" id="SSF74942">
    <property type="entry name" value="YhbC-like, C-terminal domain"/>
    <property type="match status" value="1"/>
</dbReference>
<dbReference type="InterPro" id="IPR035956">
    <property type="entry name" value="RimP_N_sf"/>
</dbReference>
<dbReference type="RefSeq" id="WP_067060260.1">
    <property type="nucleotide sequence ID" value="NZ_CP014699.1"/>
</dbReference>
<dbReference type="STRING" id="1811193.A0O21_01230"/>
<dbReference type="Proteomes" id="UP000077317">
    <property type="component" value="Chromosome"/>
</dbReference>
<dbReference type="InterPro" id="IPR036847">
    <property type="entry name" value="RimP_C_sf"/>
</dbReference>
<evidence type="ECO:0000256" key="2">
    <source>
        <dbReference type="ARBA" id="ARBA00022517"/>
    </source>
</evidence>
<evidence type="ECO:0000313" key="6">
    <source>
        <dbReference type="EMBL" id="AND78748.1"/>
    </source>
</evidence>